<comment type="caution">
    <text evidence="2">The sequence shown here is derived from an EMBL/GenBank/DDBJ whole genome shotgun (WGS) entry which is preliminary data.</text>
</comment>
<sequence>MARSLKLWLSNTEAEKYIRVSKTLKPYIMKKGVLILIGMFFLVSTIKAENNKEVPNKIGFNYSYENTVNFVERDVEFFIFTNGEFDFNTHYTSNRNEIGVFISRDYRGRIERIGNSFINYDRYGNVTRIGNVFMKYYRGQLTDVGNLKIRYDHWGNPKFYGNVKDNYYHYNGLRINLNIGNIFEYNNSYFSHRDFARHYSKIREDNKYYYYKANPNAKIGNKSKILRRRKPAPVTRRSNTTYRKPVTINSNRRTVVGKRNNSTTRRSTTINTNKNGTIDRRNNSTVTRRPTTVTRGKTTSVKRNDNNSNRKPTVVKRKNEKKKATTKEENNRKRRS</sequence>
<name>A0A176TAS0_9FLAO</name>
<evidence type="ECO:0000256" key="1">
    <source>
        <dbReference type="SAM" id="MobiDB-lite"/>
    </source>
</evidence>
<reference evidence="2 3" key="1">
    <citation type="submission" date="2016-02" db="EMBL/GenBank/DDBJ databases">
        <title>Draft genome sequence of Polaribacter atrinae KACC17473.</title>
        <authorList>
            <person name="Shin S.-K."/>
            <person name="Yi H."/>
        </authorList>
    </citation>
    <scope>NUCLEOTIDE SEQUENCE [LARGE SCALE GENOMIC DNA]</scope>
    <source>
        <strain evidence="2 3">KACC 17473</strain>
    </source>
</reference>
<feature type="region of interest" description="Disordered" evidence="1">
    <location>
        <begin position="224"/>
        <end position="243"/>
    </location>
</feature>
<evidence type="ECO:0000313" key="2">
    <source>
        <dbReference type="EMBL" id="OAD44771.1"/>
    </source>
</evidence>
<feature type="region of interest" description="Disordered" evidence="1">
    <location>
        <begin position="255"/>
        <end position="336"/>
    </location>
</feature>
<dbReference type="AlphaFoldDB" id="A0A176TAS0"/>
<feature type="compositionally biased region" description="Low complexity" evidence="1">
    <location>
        <begin position="283"/>
        <end position="301"/>
    </location>
</feature>
<gene>
    <name evidence="2" type="ORF">LPB303_10610</name>
</gene>
<accession>A0A176TAS0</accession>
<dbReference type="Proteomes" id="UP000076923">
    <property type="component" value="Unassembled WGS sequence"/>
</dbReference>
<protein>
    <submittedName>
        <fullName evidence="2">Uncharacterized protein</fullName>
    </submittedName>
</protein>
<dbReference type="STRING" id="1333662.LPB303_10610"/>
<feature type="compositionally biased region" description="Basic and acidic residues" evidence="1">
    <location>
        <begin position="322"/>
        <end position="336"/>
    </location>
</feature>
<evidence type="ECO:0000313" key="3">
    <source>
        <dbReference type="Proteomes" id="UP000076923"/>
    </source>
</evidence>
<proteinExistence type="predicted"/>
<keyword evidence="3" id="KW-1185">Reference proteome</keyword>
<feature type="compositionally biased region" description="Low complexity" evidence="1">
    <location>
        <begin position="258"/>
        <end position="275"/>
    </location>
</feature>
<dbReference type="EMBL" id="LVWE01000038">
    <property type="protein sequence ID" value="OAD44771.1"/>
    <property type="molecule type" value="Genomic_DNA"/>
</dbReference>
<organism evidence="2 3">
    <name type="scientific">Polaribacter atrinae</name>
    <dbReference type="NCBI Taxonomy" id="1333662"/>
    <lineage>
        <taxon>Bacteria</taxon>
        <taxon>Pseudomonadati</taxon>
        <taxon>Bacteroidota</taxon>
        <taxon>Flavobacteriia</taxon>
        <taxon>Flavobacteriales</taxon>
        <taxon>Flavobacteriaceae</taxon>
    </lineage>
</organism>